<dbReference type="Proteomes" id="UP001241092">
    <property type="component" value="Chromosome"/>
</dbReference>
<accession>A0AAI8XR04</accession>
<proteinExistence type="predicted"/>
<feature type="transmembrane region" description="Helical" evidence="2">
    <location>
        <begin position="12"/>
        <end position="38"/>
    </location>
</feature>
<dbReference type="InterPro" id="IPR002372">
    <property type="entry name" value="PQQ_rpt_dom"/>
</dbReference>
<keyword evidence="2" id="KW-0472">Membrane</keyword>
<evidence type="ECO:0000313" key="4">
    <source>
        <dbReference type="EMBL" id="BDY31631.1"/>
    </source>
</evidence>
<protein>
    <recommendedName>
        <fullName evidence="3">Pyrrolo-quinoline quinone repeat domain-containing protein</fullName>
    </recommendedName>
</protein>
<name>A0AAI8XR04_MYCME</name>
<dbReference type="InterPro" id="IPR015943">
    <property type="entry name" value="WD40/YVTN_repeat-like_dom_sf"/>
</dbReference>
<keyword evidence="2" id="KW-1133">Transmembrane helix</keyword>
<evidence type="ECO:0000256" key="1">
    <source>
        <dbReference type="SAM" id="MobiDB-lite"/>
    </source>
</evidence>
<dbReference type="EMBL" id="AP027452">
    <property type="protein sequence ID" value="BDY31631.1"/>
    <property type="molecule type" value="Genomic_DNA"/>
</dbReference>
<feature type="transmembrane region" description="Helical" evidence="2">
    <location>
        <begin position="81"/>
        <end position="99"/>
    </location>
</feature>
<dbReference type="InterPro" id="IPR018391">
    <property type="entry name" value="PQQ_b-propeller_rpt"/>
</dbReference>
<feature type="domain" description="Pyrrolo-quinoline quinone repeat" evidence="3">
    <location>
        <begin position="178"/>
        <end position="338"/>
    </location>
</feature>
<sequence>MTIRSKPRPLRRILASIGIGAASAAALLAIVGGVAGWATRSPRDFTSLSPVRMGIIAAAIGLLMLPILARALMGQKPTWSKTVTVASLIAVGLGVWGTWNVIQLYRTRDALPFVDSTGAVVVAAIAALAAVEAVIVGLAAVCFMSEAGKRTALCAFLVVVVAVPIVVFWSVDNHRAGVWRPDATTSATPAAPMPGAIGSIRYRVPVDGDRLPDVYAAGNGFVVDTRTGLTAYDGLTGEARWHATDFGTSGRLVVTRRNEDDATGIVVLQTYYALIAFDGSTGEVLWRRQYTGDMTELAGSVDALGFVVYTADDPDGERTQLHSIDPATGQLRWSKPISCSTPSIGPGTPGQFTLDCGTPSTIDARTGDVIDSPGKHIATAGSDAYTTSDQRGDGPTRSDVTLVLDPAGRTIDETPRVEPVSRANNGFLLMYSDLDGWLLRDYRNHQSFSVPIDARSQSGSYKVGLEYWLINNVETAWLDNRLIVTDLSSPRPRLYLIDPARPDAIPVSTEIPCARGQYLRDLQAVAGAVVVVCRGDDTEVVGMVP</sequence>
<feature type="transmembrane region" description="Helical" evidence="2">
    <location>
        <begin position="151"/>
        <end position="171"/>
    </location>
</feature>
<feature type="transmembrane region" description="Helical" evidence="2">
    <location>
        <begin position="119"/>
        <end position="144"/>
    </location>
</feature>
<gene>
    <name evidence="4" type="ORF">hbim_05587</name>
</gene>
<evidence type="ECO:0000259" key="3">
    <source>
        <dbReference type="Pfam" id="PF13360"/>
    </source>
</evidence>
<evidence type="ECO:0000313" key="5">
    <source>
        <dbReference type="Proteomes" id="UP001241092"/>
    </source>
</evidence>
<feature type="region of interest" description="Disordered" evidence="1">
    <location>
        <begin position="379"/>
        <end position="398"/>
    </location>
</feature>
<dbReference type="Pfam" id="PF13360">
    <property type="entry name" value="PQQ_2"/>
    <property type="match status" value="1"/>
</dbReference>
<dbReference type="Gene3D" id="2.130.10.10">
    <property type="entry name" value="YVTN repeat-like/Quinoprotein amine dehydrogenase"/>
    <property type="match status" value="1"/>
</dbReference>
<feature type="transmembrane region" description="Helical" evidence="2">
    <location>
        <begin position="50"/>
        <end position="69"/>
    </location>
</feature>
<dbReference type="RefSeq" id="WP_276822397.1">
    <property type="nucleotide sequence ID" value="NZ_AP027452.1"/>
</dbReference>
<dbReference type="SUPFAM" id="SSF50998">
    <property type="entry name" value="Quinoprotein alcohol dehydrogenase-like"/>
    <property type="match status" value="1"/>
</dbReference>
<evidence type="ECO:0000256" key="2">
    <source>
        <dbReference type="SAM" id="Phobius"/>
    </source>
</evidence>
<organism evidence="4 5">
    <name type="scientific">Mycolicibacterium mageritense</name>
    <name type="common">Mycobacterium mageritense</name>
    <dbReference type="NCBI Taxonomy" id="53462"/>
    <lineage>
        <taxon>Bacteria</taxon>
        <taxon>Bacillati</taxon>
        <taxon>Actinomycetota</taxon>
        <taxon>Actinomycetes</taxon>
        <taxon>Mycobacteriales</taxon>
        <taxon>Mycobacteriaceae</taxon>
        <taxon>Mycolicibacterium</taxon>
    </lineage>
</organism>
<reference evidence="4" key="1">
    <citation type="submission" date="2023-03" db="EMBL/GenBank/DDBJ databases">
        <title>Draft genome sequence of a Mycolicibacterium mageritense strain H4_3_1 isolated from a hybrid biological-inorganic system reactor.</title>
        <authorList>
            <person name="Feng X."/>
            <person name="Kazama D."/>
            <person name="Sato K."/>
            <person name="Kobayashi H."/>
        </authorList>
    </citation>
    <scope>NUCLEOTIDE SEQUENCE</scope>
    <source>
        <strain evidence="4">H4_3_1</strain>
    </source>
</reference>
<dbReference type="SMART" id="SM00564">
    <property type="entry name" value="PQQ"/>
    <property type="match status" value="3"/>
</dbReference>
<dbReference type="InterPro" id="IPR011047">
    <property type="entry name" value="Quinoprotein_ADH-like_sf"/>
</dbReference>
<keyword evidence="2" id="KW-0812">Transmembrane</keyword>
<dbReference type="AlphaFoldDB" id="A0AAI8XR04"/>